<feature type="transmembrane region" description="Helical" evidence="1">
    <location>
        <begin position="31"/>
        <end position="55"/>
    </location>
</feature>
<gene>
    <name evidence="2" type="ORF">SAMN06265827_13147</name>
</gene>
<evidence type="ECO:0000256" key="1">
    <source>
        <dbReference type="SAM" id="Phobius"/>
    </source>
</evidence>
<evidence type="ECO:0000313" key="3">
    <source>
        <dbReference type="Proteomes" id="UP000219573"/>
    </source>
</evidence>
<proteinExistence type="predicted"/>
<dbReference type="AlphaFoldDB" id="A0A285I617"/>
<dbReference type="RefSeq" id="WP_253250797.1">
    <property type="nucleotide sequence ID" value="NZ_OBDZ01000031.1"/>
</dbReference>
<keyword evidence="1" id="KW-0472">Membrane</keyword>
<dbReference type="Pfam" id="PF06686">
    <property type="entry name" value="SpoIIIAC"/>
    <property type="match status" value="2"/>
</dbReference>
<feature type="transmembrane region" description="Helical" evidence="1">
    <location>
        <begin position="6"/>
        <end position="24"/>
    </location>
</feature>
<dbReference type="EMBL" id="OBDZ01000031">
    <property type="protein sequence ID" value="SNY43333.1"/>
    <property type="molecule type" value="Genomic_DNA"/>
</dbReference>
<sequence length="129" mass="14260">MVEIIQIVGIGIIGTILAVVIKQYKPELSLLLSIVVGLIILLLLLSRIAVIIDVMENLATKANIDLIYFKTILKVIAISYITEFAYKICEDTGQHNIAMKIQLAGRIFIMILGIPIMLAILESVMQLLP</sequence>
<reference evidence="3" key="1">
    <citation type="submission" date="2017-09" db="EMBL/GenBank/DDBJ databases">
        <authorList>
            <person name="Varghese N."/>
            <person name="Submissions S."/>
        </authorList>
    </citation>
    <scope>NUCLEOTIDE SEQUENCE [LARGE SCALE GENOMIC DNA]</scope>
    <source>
        <strain evidence="3">MSL47</strain>
    </source>
</reference>
<protein>
    <submittedName>
        <fullName evidence="2">Stage III sporulation protein AD</fullName>
    </submittedName>
</protein>
<accession>A0A285I617</accession>
<keyword evidence="1" id="KW-0812">Transmembrane</keyword>
<feature type="transmembrane region" description="Helical" evidence="1">
    <location>
        <begin position="107"/>
        <end position="128"/>
    </location>
</feature>
<dbReference type="STRING" id="1413210.U472_05540"/>
<dbReference type="Proteomes" id="UP000219573">
    <property type="component" value="Unassembled WGS sequence"/>
</dbReference>
<dbReference type="NCBIfam" id="TIGR02849">
    <property type="entry name" value="spore_III_AD"/>
    <property type="match status" value="1"/>
</dbReference>
<organism evidence="2 3">
    <name type="scientific">Orenia metallireducens</name>
    <dbReference type="NCBI Taxonomy" id="1413210"/>
    <lineage>
        <taxon>Bacteria</taxon>
        <taxon>Bacillati</taxon>
        <taxon>Bacillota</taxon>
        <taxon>Clostridia</taxon>
        <taxon>Halanaerobiales</taxon>
        <taxon>Halobacteroidaceae</taxon>
        <taxon>Orenia</taxon>
    </lineage>
</organism>
<keyword evidence="1" id="KW-1133">Transmembrane helix</keyword>
<dbReference type="InterPro" id="IPR025664">
    <property type="entry name" value="Spore_III_AC/AD"/>
</dbReference>
<keyword evidence="3" id="KW-1185">Reference proteome</keyword>
<feature type="transmembrane region" description="Helical" evidence="1">
    <location>
        <begin position="67"/>
        <end position="86"/>
    </location>
</feature>
<evidence type="ECO:0000313" key="2">
    <source>
        <dbReference type="EMBL" id="SNY43333.1"/>
    </source>
</evidence>
<name>A0A285I617_9FIRM</name>
<dbReference type="InterPro" id="IPR014211">
    <property type="entry name" value="Spore_III_AD"/>
</dbReference>